<dbReference type="Proteomes" id="UP001210211">
    <property type="component" value="Unassembled WGS sequence"/>
</dbReference>
<dbReference type="InterPro" id="IPR021109">
    <property type="entry name" value="Peptidase_aspartic_dom_sf"/>
</dbReference>
<protein>
    <recommendedName>
        <fullName evidence="8">Peptidase A1 domain-containing protein</fullName>
    </recommendedName>
</protein>
<feature type="signal peptide" evidence="7">
    <location>
        <begin position="1"/>
        <end position="28"/>
    </location>
</feature>
<dbReference type="Pfam" id="PF14543">
    <property type="entry name" value="TAXi_N"/>
    <property type="match status" value="1"/>
</dbReference>
<dbReference type="InterPro" id="IPR032799">
    <property type="entry name" value="TAXi_C"/>
</dbReference>
<comment type="similarity">
    <text evidence="1">Belongs to the peptidase A1 family.</text>
</comment>
<dbReference type="PANTHER" id="PTHR47965">
    <property type="entry name" value="ASPARTYL PROTEASE-RELATED"/>
    <property type="match status" value="1"/>
</dbReference>
<evidence type="ECO:0000313" key="9">
    <source>
        <dbReference type="EMBL" id="KAJ3707267.1"/>
    </source>
</evidence>
<dbReference type="InterPro" id="IPR032861">
    <property type="entry name" value="TAXi_N"/>
</dbReference>
<evidence type="ECO:0000256" key="7">
    <source>
        <dbReference type="SAM" id="SignalP"/>
    </source>
</evidence>
<keyword evidence="3" id="KW-0064">Aspartyl protease</keyword>
<reference evidence="9 10" key="1">
    <citation type="journal article" date="2022" name="Cell">
        <title>Repeat-based holocentromeres influence genome architecture and karyotype evolution.</title>
        <authorList>
            <person name="Hofstatter P.G."/>
            <person name="Thangavel G."/>
            <person name="Lux T."/>
            <person name="Neumann P."/>
            <person name="Vondrak T."/>
            <person name="Novak P."/>
            <person name="Zhang M."/>
            <person name="Costa L."/>
            <person name="Castellani M."/>
            <person name="Scott A."/>
            <person name="Toegelov H."/>
            <person name="Fuchs J."/>
            <person name="Mata-Sucre Y."/>
            <person name="Dias Y."/>
            <person name="Vanzela A.L.L."/>
            <person name="Huettel B."/>
            <person name="Almeida C.C.S."/>
            <person name="Simkova H."/>
            <person name="Souza G."/>
            <person name="Pedrosa-Harand A."/>
            <person name="Macas J."/>
            <person name="Mayer K.F.X."/>
            <person name="Houben A."/>
            <person name="Marques A."/>
        </authorList>
    </citation>
    <scope>NUCLEOTIDE SEQUENCE [LARGE SCALE GENOMIC DNA]</scope>
    <source>
        <strain evidence="9">RhyTen1mFocal</strain>
    </source>
</reference>
<dbReference type="GO" id="GO:0006508">
    <property type="term" value="P:proteolysis"/>
    <property type="evidence" value="ECO:0007669"/>
    <property type="project" value="UniProtKB-KW"/>
</dbReference>
<dbReference type="InterPro" id="IPR001461">
    <property type="entry name" value="Aspartic_peptidase_A1"/>
</dbReference>
<comment type="caution">
    <text evidence="9">The sequence shown here is derived from an EMBL/GenBank/DDBJ whole genome shotgun (WGS) entry which is preliminary data.</text>
</comment>
<feature type="chain" id="PRO_5042285166" description="Peptidase A1 domain-containing protein" evidence="7">
    <location>
        <begin position="29"/>
        <end position="384"/>
    </location>
</feature>
<organism evidence="9 10">
    <name type="scientific">Rhynchospora tenuis</name>
    <dbReference type="NCBI Taxonomy" id="198213"/>
    <lineage>
        <taxon>Eukaryota</taxon>
        <taxon>Viridiplantae</taxon>
        <taxon>Streptophyta</taxon>
        <taxon>Embryophyta</taxon>
        <taxon>Tracheophyta</taxon>
        <taxon>Spermatophyta</taxon>
        <taxon>Magnoliopsida</taxon>
        <taxon>Liliopsida</taxon>
        <taxon>Poales</taxon>
        <taxon>Cyperaceae</taxon>
        <taxon>Cyperoideae</taxon>
        <taxon>Rhynchosporeae</taxon>
        <taxon>Rhynchospora</taxon>
    </lineage>
</organism>
<evidence type="ECO:0000256" key="2">
    <source>
        <dbReference type="ARBA" id="ARBA00022670"/>
    </source>
</evidence>
<keyword evidence="10" id="KW-1185">Reference proteome</keyword>
<evidence type="ECO:0000256" key="4">
    <source>
        <dbReference type="ARBA" id="ARBA00022801"/>
    </source>
</evidence>
<dbReference type="CDD" id="cd05476">
    <property type="entry name" value="pepsin_A_like_plant"/>
    <property type="match status" value="1"/>
</dbReference>
<evidence type="ECO:0000259" key="8">
    <source>
        <dbReference type="PROSITE" id="PS51767"/>
    </source>
</evidence>
<proteinExistence type="inferred from homology"/>
<keyword evidence="7" id="KW-0732">Signal</keyword>
<dbReference type="PROSITE" id="PS51767">
    <property type="entry name" value="PEPTIDASE_A1"/>
    <property type="match status" value="1"/>
</dbReference>
<gene>
    <name evidence="9" type="ORF">LUZ61_010972</name>
</gene>
<dbReference type="EMBL" id="JAMRDG010000001">
    <property type="protein sequence ID" value="KAJ3707267.1"/>
    <property type="molecule type" value="Genomic_DNA"/>
</dbReference>
<evidence type="ECO:0000256" key="3">
    <source>
        <dbReference type="ARBA" id="ARBA00022750"/>
    </source>
</evidence>
<dbReference type="AlphaFoldDB" id="A0AAD6A049"/>
<feature type="domain" description="Peptidase A1" evidence="8">
    <location>
        <begin position="67"/>
        <end position="376"/>
    </location>
</feature>
<sequence>MALSFSSSLLLPCMLLILQSFTPDYTTALTHKINHFPTILPLRISKISSSANSEQPKKLLFHHNVSLVVSLSVGSPPQDLSMVLDTGSKLSWLVCNSNHPKCFKSTSSRTYRTIPCKSSSCQIQEQDLPIPPDCDQRTKMCHMSVSYADTSTSSGSTFDSTSASTTGLLGMNRGTLSFIIQSRIHKFAYCISDRDNSGILLLGGNVSIPSLNYTPLVEISRPLPYFDRLAYSVQIEGIRVSNVALPIPKSVFLLDHTGAGQTMLDSGTQFTFSLGKAYSALKEGFLQQTKNILTELKEPNFMFQEVTLILKGVEVTVTSNLLLYRVPGEVRGNNTVWCFTFGNSDLVPLSAFVIGHHHQQKTWVEYDLRNNRIGIARARCDQEL</sequence>
<keyword evidence="2" id="KW-0645">Protease</keyword>
<dbReference type="PANTHER" id="PTHR47965:SF77">
    <property type="entry name" value="ASPARTIC PROTEINASE PCS1"/>
    <property type="match status" value="1"/>
</dbReference>
<evidence type="ECO:0000256" key="1">
    <source>
        <dbReference type="ARBA" id="ARBA00007447"/>
    </source>
</evidence>
<dbReference type="Gene3D" id="2.40.70.10">
    <property type="entry name" value="Acid Proteases"/>
    <property type="match status" value="3"/>
</dbReference>
<dbReference type="SUPFAM" id="SSF50630">
    <property type="entry name" value="Acid proteases"/>
    <property type="match status" value="1"/>
</dbReference>
<dbReference type="Pfam" id="PF14541">
    <property type="entry name" value="TAXi_C"/>
    <property type="match status" value="1"/>
</dbReference>
<dbReference type="GO" id="GO:0004190">
    <property type="term" value="F:aspartic-type endopeptidase activity"/>
    <property type="evidence" value="ECO:0007669"/>
    <property type="project" value="UniProtKB-KW"/>
</dbReference>
<dbReference type="InterPro" id="IPR033121">
    <property type="entry name" value="PEPTIDASE_A1"/>
</dbReference>
<evidence type="ECO:0000256" key="5">
    <source>
        <dbReference type="ARBA" id="ARBA00023180"/>
    </source>
</evidence>
<dbReference type="InterPro" id="IPR034161">
    <property type="entry name" value="Pepsin-like_plant"/>
</dbReference>
<keyword evidence="5" id="KW-0325">Glycoprotein</keyword>
<feature type="active site" evidence="6">
    <location>
        <position position="85"/>
    </location>
</feature>
<keyword evidence="4" id="KW-0378">Hydrolase</keyword>
<accession>A0AAD6A049</accession>
<evidence type="ECO:0000256" key="6">
    <source>
        <dbReference type="PIRSR" id="PIRSR601461-1"/>
    </source>
</evidence>
<name>A0AAD6A049_9POAL</name>
<feature type="active site" evidence="6">
    <location>
        <position position="265"/>
    </location>
</feature>
<evidence type="ECO:0000313" key="10">
    <source>
        <dbReference type="Proteomes" id="UP001210211"/>
    </source>
</evidence>